<dbReference type="SUPFAM" id="SSF48403">
    <property type="entry name" value="Ankyrin repeat"/>
    <property type="match status" value="1"/>
</dbReference>
<dbReference type="AlphaFoldDB" id="A0AAU7Q3J6"/>
<organism evidence="1">
    <name type="scientific">Wolbachia endosymbiont of Armadillidium arcangelii</name>
    <dbReference type="NCBI Taxonomy" id="3158571"/>
    <lineage>
        <taxon>Bacteria</taxon>
        <taxon>Pseudomonadati</taxon>
        <taxon>Pseudomonadota</taxon>
        <taxon>Alphaproteobacteria</taxon>
        <taxon>Rickettsiales</taxon>
        <taxon>Anaplasmataceae</taxon>
        <taxon>Wolbachieae</taxon>
        <taxon>Wolbachia</taxon>
    </lineage>
</organism>
<accession>A0AAU7Q3J6</accession>
<gene>
    <name evidence="1" type="ORF">ABLO99_02735</name>
</gene>
<evidence type="ECO:0000313" key="1">
    <source>
        <dbReference type="EMBL" id="XBS67573.1"/>
    </source>
</evidence>
<dbReference type="EMBL" id="CP157942">
    <property type="protein sequence ID" value="XBS67573.1"/>
    <property type="molecule type" value="Genomic_DNA"/>
</dbReference>
<evidence type="ECO:0008006" key="2">
    <source>
        <dbReference type="Google" id="ProtNLM"/>
    </source>
</evidence>
<name>A0AAU7Q3J6_9RICK</name>
<dbReference type="RefSeq" id="WP_349968163.1">
    <property type="nucleotide sequence ID" value="NZ_CP157942.1"/>
</dbReference>
<protein>
    <recommendedName>
        <fullName evidence="2">Ankyrin repeat domain-containing protein</fullName>
    </recommendedName>
</protein>
<sequence>MKEESIDVNAKNIMKQTPLDLADILGYKDIVGALKAKEEGIDITDKNENIPFIND</sequence>
<proteinExistence type="predicted"/>
<reference evidence="1" key="1">
    <citation type="submission" date="2024-06" db="EMBL/GenBank/DDBJ databases">
        <authorList>
            <person name="Dussert Y."/>
            <person name="Peccoud J."/>
            <person name="Pigeault R."/>
        </authorList>
    </citation>
    <scope>NUCLEOTIDE SEQUENCE</scope>
    <source>
        <strain evidence="1">WArc</strain>
    </source>
</reference>
<dbReference type="InterPro" id="IPR036770">
    <property type="entry name" value="Ankyrin_rpt-contain_sf"/>
</dbReference>